<feature type="region of interest" description="Disordered" evidence="10">
    <location>
        <begin position="86"/>
        <end position="147"/>
    </location>
</feature>
<evidence type="ECO:0000256" key="7">
    <source>
        <dbReference type="ARBA" id="ARBA00023242"/>
    </source>
</evidence>
<keyword evidence="4 9" id="KW-0805">Transcription regulation</keyword>
<evidence type="ECO:0000256" key="3">
    <source>
        <dbReference type="ARBA" id="ARBA00022833"/>
    </source>
</evidence>
<dbReference type="Proteomes" id="UP000826271">
    <property type="component" value="Unassembled WGS sequence"/>
</dbReference>
<dbReference type="GO" id="GO:0008270">
    <property type="term" value="F:zinc ion binding"/>
    <property type="evidence" value="ECO:0007669"/>
    <property type="project" value="UniProtKB-KW"/>
</dbReference>
<feature type="compositionally biased region" description="Low complexity" evidence="10">
    <location>
        <begin position="100"/>
        <end position="116"/>
    </location>
</feature>
<evidence type="ECO:0000313" key="13">
    <source>
        <dbReference type="Proteomes" id="UP000826271"/>
    </source>
</evidence>
<dbReference type="AlphaFoldDB" id="A0AAV6YFH2"/>
<keyword evidence="3 9" id="KW-0862">Zinc</keyword>
<protein>
    <recommendedName>
        <fullName evidence="9">Dof zinc finger protein</fullName>
    </recommendedName>
</protein>
<feature type="domain" description="Dof-type" evidence="11">
    <location>
        <begin position="45"/>
        <end position="99"/>
    </location>
</feature>
<evidence type="ECO:0000256" key="6">
    <source>
        <dbReference type="ARBA" id="ARBA00023163"/>
    </source>
</evidence>
<dbReference type="PANTHER" id="PTHR31992:SF285">
    <property type="entry name" value="DOF ZINC FINGER PROTEIN DOF4.6"/>
    <property type="match status" value="1"/>
</dbReference>
<feature type="region of interest" description="Disordered" evidence="10">
    <location>
        <begin position="270"/>
        <end position="300"/>
    </location>
</feature>
<keyword evidence="13" id="KW-1185">Reference proteome</keyword>
<evidence type="ECO:0000256" key="8">
    <source>
        <dbReference type="PROSITE-ProRule" id="PRU00071"/>
    </source>
</evidence>
<proteinExistence type="predicted"/>
<gene>
    <name evidence="12" type="ORF">BUALT_Bualt01G0241800</name>
</gene>
<evidence type="ECO:0000256" key="1">
    <source>
        <dbReference type="ARBA" id="ARBA00022723"/>
    </source>
</evidence>
<name>A0AAV6YFH2_9LAMI</name>
<keyword evidence="2 8" id="KW-0863">Zinc-finger</keyword>
<dbReference type="GO" id="GO:0005634">
    <property type="term" value="C:nucleus"/>
    <property type="evidence" value="ECO:0007669"/>
    <property type="project" value="UniProtKB-SubCell"/>
</dbReference>
<evidence type="ECO:0000313" key="12">
    <source>
        <dbReference type="EMBL" id="KAG8391962.1"/>
    </source>
</evidence>
<feature type="compositionally biased region" description="Polar residues" evidence="10">
    <location>
        <begin position="124"/>
        <end position="136"/>
    </location>
</feature>
<dbReference type="InterPro" id="IPR003851">
    <property type="entry name" value="Znf_Dof"/>
</dbReference>
<evidence type="ECO:0000256" key="5">
    <source>
        <dbReference type="ARBA" id="ARBA00023125"/>
    </source>
</evidence>
<dbReference type="EMBL" id="WHWC01000001">
    <property type="protein sequence ID" value="KAG8391962.1"/>
    <property type="molecule type" value="Genomic_DNA"/>
</dbReference>
<organism evidence="12 13">
    <name type="scientific">Buddleja alternifolia</name>
    <dbReference type="NCBI Taxonomy" id="168488"/>
    <lineage>
        <taxon>Eukaryota</taxon>
        <taxon>Viridiplantae</taxon>
        <taxon>Streptophyta</taxon>
        <taxon>Embryophyta</taxon>
        <taxon>Tracheophyta</taxon>
        <taxon>Spermatophyta</taxon>
        <taxon>Magnoliopsida</taxon>
        <taxon>eudicotyledons</taxon>
        <taxon>Gunneridae</taxon>
        <taxon>Pentapetalae</taxon>
        <taxon>asterids</taxon>
        <taxon>lamiids</taxon>
        <taxon>Lamiales</taxon>
        <taxon>Scrophulariaceae</taxon>
        <taxon>Buddlejeae</taxon>
        <taxon>Buddleja</taxon>
    </lineage>
</organism>
<dbReference type="GO" id="GO:0003700">
    <property type="term" value="F:DNA-binding transcription factor activity"/>
    <property type="evidence" value="ECO:0007669"/>
    <property type="project" value="UniProtKB-UniRule"/>
</dbReference>
<sequence>MDSARWTQEFGVAKSIGELGAAPSACTRPETIEKKLVRPQKDQVVNCPRCHSTNTKFCYYNNYSLTQPRYFCKTCRRYWTAGGTLRNVPVGGGSRKNKKSISNNPSSSLSSNSSHNQLPHDLNRPNNISHFSSQNPKNHDQGQDLNLGYNHGIPQFIDFPKIENRSAINSSPSTNSSSSNTPFSAVDFLRNGIAARGLNSFIPMAPNLENNTLFSSGFPFQESKPVFSFSVDGINNGNRFDSNSNNNVSQENSNNGTLVFPFGAMKRYSSTSETHDQVKGQQENSNGYWNGMLGGGGSNW</sequence>
<keyword evidence="1 9" id="KW-0479">Metal-binding</keyword>
<keyword evidence="7 8" id="KW-0539">Nucleus</keyword>
<keyword evidence="6 9" id="KW-0804">Transcription</keyword>
<dbReference type="InterPro" id="IPR045174">
    <property type="entry name" value="Dof"/>
</dbReference>
<keyword evidence="5 8" id="KW-0238">DNA-binding</keyword>
<accession>A0AAV6YFH2</accession>
<evidence type="ECO:0000256" key="2">
    <source>
        <dbReference type="ARBA" id="ARBA00022771"/>
    </source>
</evidence>
<dbReference type="GO" id="GO:0003677">
    <property type="term" value="F:DNA binding"/>
    <property type="evidence" value="ECO:0007669"/>
    <property type="project" value="UniProtKB-UniRule"/>
</dbReference>
<comment type="function">
    <text evidence="9">Transcription factor that binds specifically to a 5'-AA[AG]G-3' consensus core sequence.</text>
</comment>
<evidence type="ECO:0000256" key="4">
    <source>
        <dbReference type="ARBA" id="ARBA00023015"/>
    </source>
</evidence>
<reference evidence="12" key="1">
    <citation type="submission" date="2019-10" db="EMBL/GenBank/DDBJ databases">
        <authorList>
            <person name="Zhang R."/>
            <person name="Pan Y."/>
            <person name="Wang J."/>
            <person name="Ma R."/>
            <person name="Yu S."/>
        </authorList>
    </citation>
    <scope>NUCLEOTIDE SEQUENCE</scope>
    <source>
        <strain evidence="12">LA-IB0</strain>
        <tissue evidence="12">Leaf</tissue>
    </source>
</reference>
<evidence type="ECO:0000256" key="10">
    <source>
        <dbReference type="SAM" id="MobiDB-lite"/>
    </source>
</evidence>
<dbReference type="Pfam" id="PF02701">
    <property type="entry name" value="Zn_ribbon_Dof"/>
    <property type="match status" value="1"/>
</dbReference>
<evidence type="ECO:0000256" key="9">
    <source>
        <dbReference type="RuleBase" id="RU369094"/>
    </source>
</evidence>
<comment type="subcellular location">
    <subcellularLocation>
        <location evidence="8 9">Nucleus</location>
    </subcellularLocation>
</comment>
<evidence type="ECO:0000259" key="11">
    <source>
        <dbReference type="PROSITE" id="PS50884"/>
    </source>
</evidence>
<dbReference type="PROSITE" id="PS01361">
    <property type="entry name" value="ZF_DOF_1"/>
    <property type="match status" value="1"/>
</dbReference>
<dbReference type="PROSITE" id="PS50884">
    <property type="entry name" value="ZF_DOF_2"/>
    <property type="match status" value="1"/>
</dbReference>
<dbReference type="PANTHER" id="PTHR31992">
    <property type="entry name" value="DOF ZINC FINGER PROTEIN DOF1.4-RELATED"/>
    <property type="match status" value="1"/>
</dbReference>
<comment type="caution">
    <text evidence="12">The sequence shown here is derived from an EMBL/GenBank/DDBJ whole genome shotgun (WGS) entry which is preliminary data.</text>
</comment>